<protein>
    <recommendedName>
        <fullName evidence="2">DUF6594 domain-containing protein</fullName>
    </recommendedName>
</protein>
<feature type="domain" description="DUF6594" evidence="2">
    <location>
        <begin position="64"/>
        <end position="323"/>
    </location>
</feature>
<evidence type="ECO:0000313" key="4">
    <source>
        <dbReference type="Proteomes" id="UP001161757"/>
    </source>
</evidence>
<feature type="transmembrane region" description="Helical" evidence="1">
    <location>
        <begin position="289"/>
        <end position="306"/>
    </location>
</feature>
<evidence type="ECO:0000256" key="1">
    <source>
        <dbReference type="SAM" id="Phobius"/>
    </source>
</evidence>
<feature type="transmembrane region" description="Helical" evidence="1">
    <location>
        <begin position="257"/>
        <end position="283"/>
    </location>
</feature>
<dbReference type="PANTHER" id="PTHR34502:SF3">
    <property type="entry name" value="DUF6594 DOMAIN-CONTAINING PROTEIN"/>
    <property type="match status" value="1"/>
</dbReference>
<sequence>MPIDPGNQDVEKAQDEEAQVAARRRCFSLWLPDILRKSRSPPEEVEEEWNKTTVTEIESNPEGWPRLAAVIDSDPSFMIFRRFGYLRTRLLVWHQDRLREIESTLEGLDWEDFNNEPYKRALCCRQGDDRRIPAKRRHLFQQLSEELKRYDDLLRRCAEVRQYDAPSHRDREAVATFIWNDGELSSLDRSYIRHVDDLVALCSDKESSWIHGVLLALSLKIAAGRSLIRYCFRSSTQRRKLNGGSVLRLELIDKERFDAFVAFIFTMILVFLIMGPVMILYKIRNMDGYRQILVALAFASMFAGLCSSATSAKRHEVFAATAA</sequence>
<proteinExistence type="predicted"/>
<name>A0AAN6EWP6_EXODE</name>
<dbReference type="Proteomes" id="UP001161757">
    <property type="component" value="Unassembled WGS sequence"/>
</dbReference>
<accession>A0AAN6EWP6</accession>
<dbReference type="AlphaFoldDB" id="A0AAN6EWP6"/>
<reference evidence="3" key="1">
    <citation type="submission" date="2023-01" db="EMBL/GenBank/DDBJ databases">
        <title>Exophiala dermititidis isolated from Cystic Fibrosis Patient.</title>
        <authorList>
            <person name="Kurbessoian T."/>
            <person name="Crocker A."/>
            <person name="Murante D."/>
            <person name="Hogan D.A."/>
            <person name="Stajich J.E."/>
        </authorList>
    </citation>
    <scope>NUCLEOTIDE SEQUENCE</scope>
    <source>
        <strain evidence="3">Ex8</strain>
    </source>
</reference>
<keyword evidence="1" id="KW-0472">Membrane</keyword>
<organism evidence="3 4">
    <name type="scientific">Exophiala dermatitidis</name>
    <name type="common">Black yeast-like fungus</name>
    <name type="synonym">Wangiella dermatitidis</name>
    <dbReference type="NCBI Taxonomy" id="5970"/>
    <lineage>
        <taxon>Eukaryota</taxon>
        <taxon>Fungi</taxon>
        <taxon>Dikarya</taxon>
        <taxon>Ascomycota</taxon>
        <taxon>Pezizomycotina</taxon>
        <taxon>Eurotiomycetes</taxon>
        <taxon>Chaetothyriomycetidae</taxon>
        <taxon>Chaetothyriales</taxon>
        <taxon>Herpotrichiellaceae</taxon>
        <taxon>Exophiala</taxon>
    </lineage>
</organism>
<dbReference type="InterPro" id="IPR046529">
    <property type="entry name" value="DUF6594"/>
</dbReference>
<keyword evidence="1" id="KW-1133">Transmembrane helix</keyword>
<comment type="caution">
    <text evidence="3">The sequence shown here is derived from an EMBL/GenBank/DDBJ whole genome shotgun (WGS) entry which is preliminary data.</text>
</comment>
<evidence type="ECO:0000259" key="2">
    <source>
        <dbReference type="Pfam" id="PF20237"/>
    </source>
</evidence>
<evidence type="ECO:0000313" key="3">
    <source>
        <dbReference type="EMBL" id="KAJ8992389.1"/>
    </source>
</evidence>
<dbReference type="PANTHER" id="PTHR34502">
    <property type="entry name" value="DUF6594 DOMAIN-CONTAINING PROTEIN-RELATED"/>
    <property type="match status" value="1"/>
</dbReference>
<gene>
    <name evidence="3" type="ORF">HRR80_003493</name>
</gene>
<dbReference type="Pfam" id="PF20237">
    <property type="entry name" value="DUF6594"/>
    <property type="match status" value="1"/>
</dbReference>
<keyword evidence="1" id="KW-0812">Transmembrane</keyword>
<dbReference type="EMBL" id="JAJGCB010000005">
    <property type="protein sequence ID" value="KAJ8992389.1"/>
    <property type="molecule type" value="Genomic_DNA"/>
</dbReference>